<dbReference type="SUPFAM" id="SSF49464">
    <property type="entry name" value="Carboxypeptidase regulatory domain-like"/>
    <property type="match status" value="1"/>
</dbReference>
<keyword evidence="11" id="KW-1185">Reference proteome</keyword>
<dbReference type="Pfam" id="PF13715">
    <property type="entry name" value="CarbopepD_reg_2"/>
    <property type="match status" value="1"/>
</dbReference>
<keyword evidence="6 7" id="KW-0998">Cell outer membrane</keyword>
<keyword evidence="8" id="KW-0732">Signal</keyword>
<dbReference type="InterPro" id="IPR023996">
    <property type="entry name" value="TonB-dep_OMP_SusC/RagA"/>
</dbReference>
<dbReference type="InterPro" id="IPR039426">
    <property type="entry name" value="TonB-dep_rcpt-like"/>
</dbReference>
<dbReference type="AlphaFoldDB" id="A0A3N4PK27"/>
<dbReference type="EMBL" id="RPFJ01000002">
    <property type="protein sequence ID" value="RPD99963.1"/>
    <property type="molecule type" value="Genomic_DNA"/>
</dbReference>
<organism evidence="10 11">
    <name type="scientific">Aureibaculum marinum</name>
    <dbReference type="NCBI Taxonomy" id="2487930"/>
    <lineage>
        <taxon>Bacteria</taxon>
        <taxon>Pseudomonadati</taxon>
        <taxon>Bacteroidota</taxon>
        <taxon>Flavobacteriia</taxon>
        <taxon>Flavobacteriales</taxon>
        <taxon>Flavobacteriaceae</taxon>
        <taxon>Aureibaculum</taxon>
    </lineage>
</organism>
<evidence type="ECO:0000256" key="5">
    <source>
        <dbReference type="ARBA" id="ARBA00023136"/>
    </source>
</evidence>
<feature type="domain" description="TonB-dependent receptor plug" evidence="9">
    <location>
        <begin position="115"/>
        <end position="221"/>
    </location>
</feature>
<dbReference type="Gene3D" id="2.60.40.1120">
    <property type="entry name" value="Carboxypeptidase-like, regulatory domain"/>
    <property type="match status" value="1"/>
</dbReference>
<dbReference type="InterPro" id="IPR008969">
    <property type="entry name" value="CarboxyPept-like_regulatory"/>
</dbReference>
<keyword evidence="5 7" id="KW-0472">Membrane</keyword>
<keyword evidence="4 7" id="KW-0812">Transmembrane</keyword>
<name>A0A3N4PK27_9FLAO</name>
<dbReference type="GO" id="GO:0009279">
    <property type="term" value="C:cell outer membrane"/>
    <property type="evidence" value="ECO:0007669"/>
    <property type="project" value="UniProtKB-SubCell"/>
</dbReference>
<evidence type="ECO:0000313" key="10">
    <source>
        <dbReference type="EMBL" id="RPD99963.1"/>
    </source>
</evidence>
<evidence type="ECO:0000256" key="4">
    <source>
        <dbReference type="ARBA" id="ARBA00022692"/>
    </source>
</evidence>
<dbReference type="InterPro" id="IPR037066">
    <property type="entry name" value="Plug_dom_sf"/>
</dbReference>
<dbReference type="Pfam" id="PF07715">
    <property type="entry name" value="Plug"/>
    <property type="match status" value="1"/>
</dbReference>
<dbReference type="Gene3D" id="2.40.170.20">
    <property type="entry name" value="TonB-dependent receptor, beta-barrel domain"/>
    <property type="match status" value="1"/>
</dbReference>
<dbReference type="NCBIfam" id="TIGR04056">
    <property type="entry name" value="OMP_RagA_SusC"/>
    <property type="match status" value="1"/>
</dbReference>
<dbReference type="NCBIfam" id="TIGR04057">
    <property type="entry name" value="SusC_RagA_signa"/>
    <property type="match status" value="1"/>
</dbReference>
<sequence length="1004" mass="110489">MKNQIIYILCFFLYSASTFAQQNITVKGKVIDSETGLTIPGANIIEKGTKNGVMSDFDGNFTIQTKSDATLVFSFIGYATYEVQVNGQTNIDVTLQVESSLLDEVVVVGYGTVKKSDLTGSVTRANIENFANQPNTSITQSLQGAVTGLNVGAVTGAGGQPSISIRGRNSLSGSTSPLIVLDGIIYRGSLIDINPSDVASVDVLRDASSKAIYGSQAANGVVIITTKNGKREKKPSFNFSTYYASSSPAKRLHPLDREGYIQKAKDMFWEQAYNGPDYTTPNTAFDPTTTWGGVDGILEGYNDGTDTDWMDLVTQDPFIYNANISMSGSTEKTAYFLSGGFTQEDGWAKNDTYDRINLRANFDTQVTDWLSIGMQTFMSSGDYSGAAANIRNAIILSPLVKPYNEDGSINYYPVGNDPNPLASLEVDNFDKRLNLFGNFSATVAIPYVEGLTYKLSYSTNYRTQRYASFNPNGQNFTGSASKYNSMTQDETLDNVLTYVKTINDKHDINVTLLYGYEGREGEDTNASSSEFLNQALGYNSLEAGNIENQRVSSGAWDETSLYQMGRLSYKFDDKYLATFTVRRDGFSGFGTNKKFGIFPSLALGWVLSKEKFVSDIIPAANLLKLRASYGASGNRTLGRYGTLASVSGSYQYVFGDGGSAEYGQSISSLANNDLGWETTTGLNLGIDFGFFNNRINGYIEYYSSKTEDLLFNINIPNITGFGSIRSNIGEVANHGLEISLNTVNVKNDNFEWNTSFVYSRNKNEVVTILGRDDDGDGIEDDLISNGIFIGESIGTIYDYVVDGKYQIGDTDIPSGYYPGNYRLKDLDGEEGISGDDRKIIGHTEPAYRFSVFNEFKYKNWSLSAFINSVQGGKDGYLGNNNAKKSEYGWQAHTMATFNTVKEFDYWTPSNPNGEYSGLNYLDPIDPNIYKDRSFVRLQDVSLSYNVPENILDKMSIDNLKIFVSGKNLHTWTKWKGIDPETGAGFSPGSYPVMKSYTIGLNLTF</sequence>
<evidence type="ECO:0000256" key="1">
    <source>
        <dbReference type="ARBA" id="ARBA00004571"/>
    </source>
</evidence>
<feature type="signal peptide" evidence="8">
    <location>
        <begin position="1"/>
        <end position="20"/>
    </location>
</feature>
<keyword evidence="10" id="KW-0675">Receptor</keyword>
<dbReference type="Gene3D" id="2.170.130.10">
    <property type="entry name" value="TonB-dependent receptor, plug domain"/>
    <property type="match status" value="1"/>
</dbReference>
<evidence type="ECO:0000256" key="7">
    <source>
        <dbReference type="PROSITE-ProRule" id="PRU01360"/>
    </source>
</evidence>
<evidence type="ECO:0000259" key="9">
    <source>
        <dbReference type="Pfam" id="PF07715"/>
    </source>
</evidence>
<dbReference type="SUPFAM" id="SSF56935">
    <property type="entry name" value="Porins"/>
    <property type="match status" value="1"/>
</dbReference>
<dbReference type="InterPro" id="IPR012910">
    <property type="entry name" value="Plug_dom"/>
</dbReference>
<protein>
    <submittedName>
        <fullName evidence="10">TonB-dependent receptor</fullName>
    </submittedName>
</protein>
<feature type="chain" id="PRO_5018307759" evidence="8">
    <location>
        <begin position="21"/>
        <end position="1004"/>
    </location>
</feature>
<proteinExistence type="inferred from homology"/>
<reference evidence="10 11" key="1">
    <citation type="submission" date="2018-11" db="EMBL/GenBank/DDBJ databases">
        <title>Aureibaculum marinum gen. nov., sp. nov., a member of the family Flavobacteriaceae isolated from the Bohai Sea.</title>
        <authorList>
            <person name="Ji X."/>
        </authorList>
    </citation>
    <scope>NUCLEOTIDE SEQUENCE [LARGE SCALE GENOMIC DNA]</scope>
    <source>
        <strain evidence="10 11">BH-SD17</strain>
    </source>
</reference>
<evidence type="ECO:0000256" key="3">
    <source>
        <dbReference type="ARBA" id="ARBA00022452"/>
    </source>
</evidence>
<keyword evidence="3 7" id="KW-1134">Transmembrane beta strand</keyword>
<dbReference type="Proteomes" id="UP000270856">
    <property type="component" value="Unassembled WGS sequence"/>
</dbReference>
<comment type="subcellular location">
    <subcellularLocation>
        <location evidence="1 7">Cell outer membrane</location>
        <topology evidence="1 7">Multi-pass membrane protein</topology>
    </subcellularLocation>
</comment>
<evidence type="ECO:0000256" key="6">
    <source>
        <dbReference type="ARBA" id="ARBA00023237"/>
    </source>
</evidence>
<comment type="similarity">
    <text evidence="7">Belongs to the TonB-dependent receptor family.</text>
</comment>
<evidence type="ECO:0000256" key="8">
    <source>
        <dbReference type="SAM" id="SignalP"/>
    </source>
</evidence>
<dbReference type="InterPro" id="IPR023997">
    <property type="entry name" value="TonB-dep_OMP_SusC/RagA_CS"/>
</dbReference>
<gene>
    <name evidence="10" type="ORF">EGM88_01495</name>
</gene>
<evidence type="ECO:0000313" key="11">
    <source>
        <dbReference type="Proteomes" id="UP000270856"/>
    </source>
</evidence>
<comment type="caution">
    <text evidence="10">The sequence shown here is derived from an EMBL/GenBank/DDBJ whole genome shotgun (WGS) entry which is preliminary data.</text>
</comment>
<dbReference type="OrthoDB" id="9768177at2"/>
<keyword evidence="2 7" id="KW-0813">Transport</keyword>
<dbReference type="PROSITE" id="PS52016">
    <property type="entry name" value="TONB_DEPENDENT_REC_3"/>
    <property type="match status" value="1"/>
</dbReference>
<dbReference type="RefSeq" id="WP_123896170.1">
    <property type="nucleotide sequence ID" value="NZ_RPFJ01000002.1"/>
</dbReference>
<evidence type="ECO:0000256" key="2">
    <source>
        <dbReference type="ARBA" id="ARBA00022448"/>
    </source>
</evidence>
<dbReference type="InterPro" id="IPR036942">
    <property type="entry name" value="Beta-barrel_TonB_sf"/>
</dbReference>
<accession>A0A3N4PK27</accession>